<dbReference type="InterPro" id="IPR037464">
    <property type="entry name" value="Taspase1"/>
</dbReference>
<evidence type="ECO:0008006" key="6">
    <source>
        <dbReference type="Google" id="ProtNLM"/>
    </source>
</evidence>
<evidence type="ECO:0000313" key="5">
    <source>
        <dbReference type="Proteomes" id="UP001276659"/>
    </source>
</evidence>
<dbReference type="EMBL" id="JASNWA010000007">
    <property type="protein sequence ID" value="KAK3172337.1"/>
    <property type="molecule type" value="Genomic_DNA"/>
</dbReference>
<feature type="compositionally biased region" description="Basic and acidic residues" evidence="3">
    <location>
        <begin position="606"/>
        <end position="622"/>
    </location>
</feature>
<dbReference type="GO" id="GO:0051604">
    <property type="term" value="P:protein maturation"/>
    <property type="evidence" value="ECO:0007669"/>
    <property type="project" value="TreeGrafter"/>
</dbReference>
<dbReference type="CDD" id="cd04514">
    <property type="entry name" value="Taspase1_like"/>
    <property type="match status" value="1"/>
</dbReference>
<sequence length="656" mass="69571">MDRSPSSSTTDLVSSVESLTDAQFDGPIDLASPDMPKRRRLGGDVCAIFVHAGAGYHSMQNEKVHLAACEDAARSAMTFLNNGASAVDAVELAIKVLEDKEITNAGFGSNLAMDGTVECDATIVDHYGRSGAVGAAGCIRNPIHLARLILEHSTKPLSLSRVPPNLLVGLGAIDFAHEIGMPLVSPEYLVSAAAGERYARWKSDLGKTGPREDSESDQESDALTSKTDNPEVAHNLEAPELAGTWNESQPFSPRTSATDPFHGEPRFGVDAMSESPRRRDFWSSNEPGNDGQSSLKTRDEDEESLINNGPIPLRRATTLRAGVNHSSSRSSEFYISSEDGGCKLPAPLIQPPPARVVTPSSSKDPSLGGHATSIQGMTNDMTRPDYITDTVGAIAVDCFGNIAAGSSSGGIGMKHKGRVGPAALVGIGSAVIPIEHEDKEKTSVATVTSGTGEHMATTMAAGTCASRIYTSSRRNRKGGSETTDDDSAIRGFVERDFMGHPSVKHSHSAAAIGILGLKKTVDGVWLYFAHNTDSFAVASMSTNDKEPRSVMSRGKRDGQIVNGARMIKYRRFPSPHRGTWPMDPDDDANSDPDPPPPSKRQKTKRERVVKGGEKALKPEPVARRQTRHLPTGLPSATRAAATIAAAAGASSCASTC</sequence>
<feature type="compositionally biased region" description="Polar residues" evidence="3">
    <location>
        <begin position="282"/>
        <end position="295"/>
    </location>
</feature>
<dbReference type="Pfam" id="PF01112">
    <property type="entry name" value="Asparaginase_2"/>
    <property type="match status" value="2"/>
</dbReference>
<feature type="active site" description="Nucleophile" evidence="1">
    <location>
        <position position="390"/>
    </location>
</feature>
<keyword evidence="5" id="KW-1185">Reference proteome</keyword>
<dbReference type="GO" id="GO:0005737">
    <property type="term" value="C:cytoplasm"/>
    <property type="evidence" value="ECO:0007669"/>
    <property type="project" value="TreeGrafter"/>
</dbReference>
<evidence type="ECO:0000256" key="1">
    <source>
        <dbReference type="PIRSR" id="PIRSR600246-1"/>
    </source>
</evidence>
<dbReference type="PANTHER" id="PTHR10188:SF8">
    <property type="entry name" value="THREONINE ASPARTASE 1"/>
    <property type="match status" value="1"/>
</dbReference>
<feature type="region of interest" description="Disordered" evidence="3">
    <location>
        <begin position="570"/>
        <end position="635"/>
    </location>
</feature>
<dbReference type="SUPFAM" id="SSF56235">
    <property type="entry name" value="N-terminal nucleophile aminohydrolases (Ntn hydrolases)"/>
    <property type="match status" value="1"/>
</dbReference>
<gene>
    <name evidence="4" type="ORF">OEA41_005658</name>
</gene>
<accession>A0AAD9Z916</accession>
<feature type="compositionally biased region" description="Basic and acidic residues" evidence="3">
    <location>
        <begin position="204"/>
        <end position="213"/>
    </location>
</feature>
<dbReference type="InterPro" id="IPR000246">
    <property type="entry name" value="Peptidase_T2"/>
</dbReference>
<dbReference type="FunFam" id="3.60.20.30:FF:000007">
    <property type="entry name" value="Similar to threonine aspartase"/>
    <property type="match status" value="1"/>
</dbReference>
<dbReference type="GO" id="GO:0004298">
    <property type="term" value="F:threonine-type endopeptidase activity"/>
    <property type="evidence" value="ECO:0007669"/>
    <property type="project" value="InterPro"/>
</dbReference>
<dbReference type="Gene3D" id="3.60.20.30">
    <property type="entry name" value="(Glycosyl)asparaginase"/>
    <property type="match status" value="1"/>
</dbReference>
<evidence type="ECO:0000313" key="4">
    <source>
        <dbReference type="EMBL" id="KAK3172337.1"/>
    </source>
</evidence>
<feature type="region of interest" description="Disordered" evidence="3">
    <location>
        <begin position="204"/>
        <end position="309"/>
    </location>
</feature>
<feature type="site" description="Cleavage; by autolysis" evidence="2">
    <location>
        <begin position="389"/>
        <end position="390"/>
    </location>
</feature>
<protein>
    <recommendedName>
        <fullName evidence="6">Threonine aspartase</fullName>
    </recommendedName>
</protein>
<dbReference type="AlphaFoldDB" id="A0AAD9Z916"/>
<organism evidence="4 5">
    <name type="scientific">Lepraria neglecta</name>
    <dbReference type="NCBI Taxonomy" id="209136"/>
    <lineage>
        <taxon>Eukaryota</taxon>
        <taxon>Fungi</taxon>
        <taxon>Dikarya</taxon>
        <taxon>Ascomycota</taxon>
        <taxon>Pezizomycotina</taxon>
        <taxon>Lecanoromycetes</taxon>
        <taxon>OSLEUM clade</taxon>
        <taxon>Lecanoromycetidae</taxon>
        <taxon>Lecanorales</taxon>
        <taxon>Lecanorineae</taxon>
        <taxon>Stereocaulaceae</taxon>
        <taxon>Lepraria</taxon>
    </lineage>
</organism>
<dbReference type="InterPro" id="IPR029055">
    <property type="entry name" value="Ntn_hydrolases_N"/>
</dbReference>
<proteinExistence type="predicted"/>
<evidence type="ECO:0000256" key="3">
    <source>
        <dbReference type="SAM" id="MobiDB-lite"/>
    </source>
</evidence>
<dbReference type="Proteomes" id="UP001276659">
    <property type="component" value="Unassembled WGS sequence"/>
</dbReference>
<name>A0AAD9Z916_9LECA</name>
<feature type="region of interest" description="Disordered" evidence="3">
    <location>
        <begin position="354"/>
        <end position="380"/>
    </location>
</feature>
<comment type="caution">
    <text evidence="4">The sequence shown here is derived from an EMBL/GenBank/DDBJ whole genome shotgun (WGS) entry which is preliminary data.</text>
</comment>
<reference evidence="4" key="1">
    <citation type="submission" date="2022-11" db="EMBL/GenBank/DDBJ databases">
        <title>Chromosomal genome sequence assembly and mating type (MAT) locus characterization of the leprose asexual lichenized fungus Lepraria neglecta (Nyl.) Erichsen.</title>
        <authorList>
            <person name="Allen J.L."/>
            <person name="Pfeffer B."/>
        </authorList>
    </citation>
    <scope>NUCLEOTIDE SEQUENCE</scope>
    <source>
        <strain evidence="4">Allen 5258</strain>
    </source>
</reference>
<dbReference type="PANTHER" id="PTHR10188">
    <property type="entry name" value="L-ASPARAGINASE"/>
    <property type="match status" value="1"/>
</dbReference>
<evidence type="ECO:0000256" key="2">
    <source>
        <dbReference type="PIRSR" id="PIRSR600246-3"/>
    </source>
</evidence>
<feature type="compositionally biased region" description="Polar residues" evidence="3">
    <location>
        <begin position="245"/>
        <end position="258"/>
    </location>
</feature>